<organism evidence="1 2">
    <name type="scientific">Actinoallomurus bryophytorum</name>
    <dbReference type="NCBI Taxonomy" id="1490222"/>
    <lineage>
        <taxon>Bacteria</taxon>
        <taxon>Bacillati</taxon>
        <taxon>Actinomycetota</taxon>
        <taxon>Actinomycetes</taxon>
        <taxon>Streptosporangiales</taxon>
        <taxon>Thermomonosporaceae</taxon>
        <taxon>Actinoallomurus</taxon>
    </lineage>
</organism>
<dbReference type="EMBL" id="VFOZ01000001">
    <property type="protein sequence ID" value="TQL99903.1"/>
    <property type="molecule type" value="Genomic_DNA"/>
</dbReference>
<evidence type="ECO:0000313" key="2">
    <source>
        <dbReference type="Proteomes" id="UP000316096"/>
    </source>
</evidence>
<gene>
    <name evidence="1" type="ORF">FB559_5604</name>
</gene>
<evidence type="ECO:0000313" key="1">
    <source>
        <dbReference type="EMBL" id="TQL99903.1"/>
    </source>
</evidence>
<dbReference type="AlphaFoldDB" id="A0A543CS17"/>
<reference evidence="1 2" key="1">
    <citation type="submission" date="2019-06" db="EMBL/GenBank/DDBJ databases">
        <title>Sequencing the genomes of 1000 actinobacteria strains.</title>
        <authorList>
            <person name="Klenk H.-P."/>
        </authorList>
    </citation>
    <scope>NUCLEOTIDE SEQUENCE [LARGE SCALE GENOMIC DNA]</scope>
    <source>
        <strain evidence="1 2">DSM 102200</strain>
    </source>
</reference>
<dbReference type="Proteomes" id="UP000316096">
    <property type="component" value="Unassembled WGS sequence"/>
</dbReference>
<proteinExistence type="predicted"/>
<name>A0A543CS17_9ACTN</name>
<keyword evidence="2" id="KW-1185">Reference proteome</keyword>
<protein>
    <submittedName>
        <fullName evidence="1">Uncharacterized protein</fullName>
    </submittedName>
</protein>
<sequence>MLYKHVGTFMKDEGGDPPSVSNPIPMTIDWSALEF</sequence>
<accession>A0A543CS17</accession>
<comment type="caution">
    <text evidence="1">The sequence shown here is derived from an EMBL/GenBank/DDBJ whole genome shotgun (WGS) entry which is preliminary data.</text>
</comment>